<dbReference type="InterPro" id="IPR046373">
    <property type="entry name" value="Acyl-CoA_Oxase/DH_mid-dom_sf"/>
</dbReference>
<evidence type="ECO:0000313" key="2">
    <source>
        <dbReference type="EMBL" id="SHM43441.1"/>
    </source>
</evidence>
<dbReference type="InterPro" id="IPR013786">
    <property type="entry name" value="AcylCoA_DH/ox_N"/>
</dbReference>
<dbReference type="InterPro" id="IPR036250">
    <property type="entry name" value="AcylCo_DH-like_C"/>
</dbReference>
<dbReference type="AlphaFoldDB" id="A0A1M7IRU8"/>
<dbReference type="RefSeq" id="WP_072781169.1">
    <property type="nucleotide sequence ID" value="NZ_FRCX01000001.1"/>
</dbReference>
<dbReference type="SUPFAM" id="SSF56645">
    <property type="entry name" value="Acyl-CoA dehydrogenase NM domain-like"/>
    <property type="match status" value="1"/>
</dbReference>
<dbReference type="Proteomes" id="UP000184339">
    <property type="component" value="Unassembled WGS sequence"/>
</dbReference>
<gene>
    <name evidence="2" type="ORF">SAMN05192549_101579</name>
</gene>
<dbReference type="InterPro" id="IPR037069">
    <property type="entry name" value="AcylCoA_DH/ox_N_sf"/>
</dbReference>
<dbReference type="EMBL" id="FRCX01000001">
    <property type="protein sequence ID" value="SHM43441.1"/>
    <property type="molecule type" value="Genomic_DNA"/>
</dbReference>
<evidence type="ECO:0000313" key="3">
    <source>
        <dbReference type="Proteomes" id="UP000184339"/>
    </source>
</evidence>
<dbReference type="GO" id="GO:0050660">
    <property type="term" value="F:flavin adenine dinucleotide binding"/>
    <property type="evidence" value="ECO:0007669"/>
    <property type="project" value="InterPro"/>
</dbReference>
<reference evidence="3" key="1">
    <citation type="submission" date="2016-11" db="EMBL/GenBank/DDBJ databases">
        <authorList>
            <person name="Varghese N."/>
            <person name="Submissions S."/>
        </authorList>
    </citation>
    <scope>NUCLEOTIDE SEQUENCE [LARGE SCALE GENOMIC DNA]</scope>
    <source>
        <strain evidence="3">Sac-22</strain>
    </source>
</reference>
<evidence type="ECO:0000259" key="1">
    <source>
        <dbReference type="Pfam" id="PF02771"/>
    </source>
</evidence>
<feature type="domain" description="Acyl-CoA dehydrogenase/oxidase N-terminal" evidence="1">
    <location>
        <begin position="8"/>
        <end position="103"/>
    </location>
</feature>
<name>A0A1M7IRU8_9BURK</name>
<protein>
    <submittedName>
        <fullName evidence="2">Acyl-CoA dehydrogenase</fullName>
    </submittedName>
</protein>
<dbReference type="SUPFAM" id="SSF47203">
    <property type="entry name" value="Acyl-CoA dehydrogenase C-terminal domain-like"/>
    <property type="match status" value="1"/>
</dbReference>
<dbReference type="Gene3D" id="1.10.540.10">
    <property type="entry name" value="Acyl-CoA dehydrogenase/oxidase, N-terminal domain"/>
    <property type="match status" value="1"/>
</dbReference>
<dbReference type="OrthoDB" id="2564795at2"/>
<sequence length="356" mass="37304">MAALYDWLARHAEALDQSEALANEVLPALAAHGCFRSGVPLASGGAAGQYGDVRDAILGIADIARHSVTAAFVYWGQRSFIEYLLQSPNTALRERLLPALLDGTLAGATGLSNAMKFLSGMEPLSVHATPAQDGWTLKGKLAWITNLRPPHFVAAAAVAPVNGEAPFVAMFSSEGAGVQRSGNLQLIALRGSNTAAVQLDAVRASPQDIIAPQAPEWLARVRPAFLGMQCGMSIGLASAALDKAAQVAASGRGQLSDNIASAQHALAALTQQLLDGVADGRFVTAAPAMFKLRIAMADLVQQAVSLELQAKGGHAYLMQEEDGFARRWRESAFIPVITPSITQLQAALAKHAAATQ</sequence>
<dbReference type="STRING" id="551987.SAMN05192549_101579"/>
<dbReference type="PANTHER" id="PTHR43884">
    <property type="entry name" value="ACYL-COA DEHYDROGENASE"/>
    <property type="match status" value="1"/>
</dbReference>
<organism evidence="2 3">
    <name type="scientific">Duganella sacchari</name>
    <dbReference type="NCBI Taxonomy" id="551987"/>
    <lineage>
        <taxon>Bacteria</taxon>
        <taxon>Pseudomonadati</taxon>
        <taxon>Pseudomonadota</taxon>
        <taxon>Betaproteobacteria</taxon>
        <taxon>Burkholderiales</taxon>
        <taxon>Oxalobacteraceae</taxon>
        <taxon>Telluria group</taxon>
        <taxon>Duganella</taxon>
    </lineage>
</organism>
<dbReference type="GO" id="GO:0003995">
    <property type="term" value="F:acyl-CoA dehydrogenase activity"/>
    <property type="evidence" value="ECO:0007669"/>
    <property type="project" value="TreeGrafter"/>
</dbReference>
<dbReference type="PANTHER" id="PTHR43884:SF12">
    <property type="entry name" value="ISOVALERYL-COA DEHYDROGENASE, MITOCHONDRIAL-RELATED"/>
    <property type="match status" value="1"/>
</dbReference>
<proteinExistence type="predicted"/>
<accession>A0A1M7IRU8</accession>
<keyword evidence="3" id="KW-1185">Reference proteome</keyword>
<dbReference type="Gene3D" id="2.40.110.10">
    <property type="entry name" value="Butyryl-CoA Dehydrogenase, subunit A, domain 2"/>
    <property type="match status" value="1"/>
</dbReference>
<dbReference type="Pfam" id="PF02771">
    <property type="entry name" value="Acyl-CoA_dh_N"/>
    <property type="match status" value="1"/>
</dbReference>
<dbReference type="InterPro" id="IPR009100">
    <property type="entry name" value="AcylCoA_DH/oxidase_NM_dom_sf"/>
</dbReference>